<dbReference type="PANTHER" id="PTHR42973">
    <property type="entry name" value="BINDING OXIDOREDUCTASE, PUTATIVE (AFU_ORTHOLOGUE AFUA_1G17690)-RELATED"/>
    <property type="match status" value="1"/>
</dbReference>
<evidence type="ECO:0000313" key="6">
    <source>
        <dbReference type="EMBL" id="KAK3368489.1"/>
    </source>
</evidence>
<evidence type="ECO:0000256" key="3">
    <source>
        <dbReference type="ARBA" id="ARBA00022827"/>
    </source>
</evidence>
<dbReference type="InterPro" id="IPR016166">
    <property type="entry name" value="FAD-bd_PCMH"/>
</dbReference>
<dbReference type="Gene3D" id="3.40.462.20">
    <property type="match status" value="1"/>
</dbReference>
<comment type="caution">
    <text evidence="6">The sequence shown here is derived from an EMBL/GenBank/DDBJ whole genome shotgun (WGS) entry which is preliminary data.</text>
</comment>
<dbReference type="EMBL" id="JAULSW010000010">
    <property type="protein sequence ID" value="KAK3368489.1"/>
    <property type="molecule type" value="Genomic_DNA"/>
</dbReference>
<dbReference type="InterPro" id="IPR016169">
    <property type="entry name" value="FAD-bd_PCMH_sub2"/>
</dbReference>
<sequence>MGNSNSALSQCLGGVANGRSGFVSYPENPLYQISWVKRYNLDVHVTPAAVVRPDTSQDIADIIKCATANKVKVQAKSGGHSYANFGLGGDDGAVAIDLVNLQEYRMDPTTWYATVGAGFRLGEVDKRLHETGRAFSHGVCPDVGIGGHATIGGLGPMSRMWGSCLDHIVEVEVVTADGKIQRASETENSDLFWALRGAGGSFGVITKFVMRTHPEPANVVQYSYTAKFGKQADMAAFFSSWQDLIANPNLDPRFGTLYMMMPLGAIINGVFYGTQEEFEATGIPASLPNGKDQLEASDWLGSIAHGAETEALALSNIASPFYSKSLGFKRSDLIPPAGIKQLFEWIDQQDKGTLLWALVFDAQGGATSAVAPNATAYNHRDKIMFYESFAVGFPLQGKTKQFLTNLHNKILQLAGPGAYGTYAGYVDLALGTDAQNQYWGANLPQLQNIKVKWDPTDVFHNLQSVQPIAS</sequence>
<dbReference type="Pfam" id="PF01565">
    <property type="entry name" value="FAD_binding_4"/>
    <property type="match status" value="1"/>
</dbReference>
<dbReference type="GO" id="GO:0071949">
    <property type="term" value="F:FAD binding"/>
    <property type="evidence" value="ECO:0007669"/>
    <property type="project" value="InterPro"/>
</dbReference>
<protein>
    <recommendedName>
        <fullName evidence="5">FAD-binding PCMH-type domain-containing protein</fullName>
    </recommendedName>
</protein>
<dbReference type="PANTHER" id="PTHR42973:SF17">
    <property type="entry name" value="OXIDASE, PUTATIVE (AFU_ORTHOLOGUE AFUA_6G14340)-RELATED"/>
    <property type="match status" value="1"/>
</dbReference>
<dbReference type="GO" id="GO:0016491">
    <property type="term" value="F:oxidoreductase activity"/>
    <property type="evidence" value="ECO:0007669"/>
    <property type="project" value="UniProtKB-KW"/>
</dbReference>
<dbReference type="InterPro" id="IPR006094">
    <property type="entry name" value="Oxid_FAD_bind_N"/>
</dbReference>
<evidence type="ECO:0000256" key="1">
    <source>
        <dbReference type="ARBA" id="ARBA00005466"/>
    </source>
</evidence>
<name>A0AAE0N3W5_9PEZI</name>
<evidence type="ECO:0000313" key="7">
    <source>
        <dbReference type="Proteomes" id="UP001285441"/>
    </source>
</evidence>
<reference evidence="6" key="1">
    <citation type="journal article" date="2023" name="Mol. Phylogenet. Evol.">
        <title>Genome-scale phylogeny and comparative genomics of the fungal order Sordariales.</title>
        <authorList>
            <person name="Hensen N."/>
            <person name="Bonometti L."/>
            <person name="Westerberg I."/>
            <person name="Brannstrom I.O."/>
            <person name="Guillou S."/>
            <person name="Cros-Aarteil S."/>
            <person name="Calhoun S."/>
            <person name="Haridas S."/>
            <person name="Kuo A."/>
            <person name="Mondo S."/>
            <person name="Pangilinan J."/>
            <person name="Riley R."/>
            <person name="LaButti K."/>
            <person name="Andreopoulos B."/>
            <person name="Lipzen A."/>
            <person name="Chen C."/>
            <person name="Yan M."/>
            <person name="Daum C."/>
            <person name="Ng V."/>
            <person name="Clum A."/>
            <person name="Steindorff A."/>
            <person name="Ohm R.A."/>
            <person name="Martin F."/>
            <person name="Silar P."/>
            <person name="Natvig D.O."/>
            <person name="Lalanne C."/>
            <person name="Gautier V."/>
            <person name="Ament-Velasquez S.L."/>
            <person name="Kruys A."/>
            <person name="Hutchinson M.I."/>
            <person name="Powell A.J."/>
            <person name="Barry K."/>
            <person name="Miller A.N."/>
            <person name="Grigoriev I.V."/>
            <person name="Debuchy R."/>
            <person name="Gladieux P."/>
            <person name="Hiltunen Thoren M."/>
            <person name="Johannesson H."/>
        </authorList>
    </citation>
    <scope>NUCLEOTIDE SEQUENCE</scope>
    <source>
        <strain evidence="6">CBS 232.78</strain>
    </source>
</reference>
<dbReference type="SUPFAM" id="SSF56176">
    <property type="entry name" value="FAD-binding/transporter-associated domain-like"/>
    <property type="match status" value="1"/>
</dbReference>
<evidence type="ECO:0000259" key="5">
    <source>
        <dbReference type="PROSITE" id="PS51387"/>
    </source>
</evidence>
<organism evidence="6 7">
    <name type="scientific">Podospora didyma</name>
    <dbReference type="NCBI Taxonomy" id="330526"/>
    <lineage>
        <taxon>Eukaryota</taxon>
        <taxon>Fungi</taxon>
        <taxon>Dikarya</taxon>
        <taxon>Ascomycota</taxon>
        <taxon>Pezizomycotina</taxon>
        <taxon>Sordariomycetes</taxon>
        <taxon>Sordariomycetidae</taxon>
        <taxon>Sordariales</taxon>
        <taxon>Podosporaceae</taxon>
        <taxon>Podospora</taxon>
    </lineage>
</organism>
<dbReference type="InterPro" id="IPR050416">
    <property type="entry name" value="FAD-linked_Oxidoreductase"/>
</dbReference>
<evidence type="ECO:0000256" key="4">
    <source>
        <dbReference type="ARBA" id="ARBA00023002"/>
    </source>
</evidence>
<evidence type="ECO:0000256" key="2">
    <source>
        <dbReference type="ARBA" id="ARBA00022630"/>
    </source>
</evidence>
<keyword evidence="2" id="KW-0285">Flavoprotein</keyword>
<keyword evidence="3" id="KW-0274">FAD</keyword>
<keyword evidence="4" id="KW-0560">Oxidoreductase</keyword>
<keyword evidence="7" id="KW-1185">Reference proteome</keyword>
<reference evidence="6" key="2">
    <citation type="submission" date="2023-06" db="EMBL/GenBank/DDBJ databases">
        <authorList>
            <consortium name="Lawrence Berkeley National Laboratory"/>
            <person name="Haridas S."/>
            <person name="Hensen N."/>
            <person name="Bonometti L."/>
            <person name="Westerberg I."/>
            <person name="Brannstrom I.O."/>
            <person name="Guillou S."/>
            <person name="Cros-Aarteil S."/>
            <person name="Calhoun S."/>
            <person name="Kuo A."/>
            <person name="Mondo S."/>
            <person name="Pangilinan J."/>
            <person name="Riley R."/>
            <person name="LaButti K."/>
            <person name="Andreopoulos B."/>
            <person name="Lipzen A."/>
            <person name="Chen C."/>
            <person name="Yanf M."/>
            <person name="Daum C."/>
            <person name="Ng V."/>
            <person name="Clum A."/>
            <person name="Steindorff A."/>
            <person name="Ohm R."/>
            <person name="Martin F."/>
            <person name="Silar P."/>
            <person name="Natvig D."/>
            <person name="Lalanne C."/>
            <person name="Gautier V."/>
            <person name="Ament-velasquez S.L."/>
            <person name="Kruys A."/>
            <person name="Hutchinson M.I."/>
            <person name="Powell A.J."/>
            <person name="Barry K."/>
            <person name="Miller A.N."/>
            <person name="Grigoriev I.V."/>
            <person name="Debuchy R."/>
            <person name="Gladieux P."/>
            <person name="Thoren M.H."/>
            <person name="Johannesson H."/>
        </authorList>
    </citation>
    <scope>NUCLEOTIDE SEQUENCE</scope>
    <source>
        <strain evidence="6">CBS 232.78</strain>
    </source>
</reference>
<feature type="domain" description="FAD-binding PCMH-type" evidence="5">
    <location>
        <begin position="43"/>
        <end position="215"/>
    </location>
</feature>
<dbReference type="InterPro" id="IPR036318">
    <property type="entry name" value="FAD-bd_PCMH-like_sf"/>
</dbReference>
<dbReference type="PROSITE" id="PS51387">
    <property type="entry name" value="FAD_PCMH"/>
    <property type="match status" value="1"/>
</dbReference>
<dbReference type="Proteomes" id="UP001285441">
    <property type="component" value="Unassembled WGS sequence"/>
</dbReference>
<comment type="similarity">
    <text evidence="1">Belongs to the oxygen-dependent FAD-linked oxidoreductase family.</text>
</comment>
<dbReference type="PROSITE" id="PS00862">
    <property type="entry name" value="OX2_COVAL_FAD"/>
    <property type="match status" value="1"/>
</dbReference>
<dbReference type="AlphaFoldDB" id="A0AAE0N3W5"/>
<accession>A0AAE0N3W5</accession>
<gene>
    <name evidence="6" type="ORF">B0H63DRAFT_76736</name>
</gene>
<dbReference type="Gene3D" id="3.30.465.10">
    <property type="match status" value="1"/>
</dbReference>
<dbReference type="InterPro" id="IPR012951">
    <property type="entry name" value="BBE"/>
</dbReference>
<dbReference type="Pfam" id="PF08031">
    <property type="entry name" value="BBE"/>
    <property type="match status" value="1"/>
</dbReference>
<dbReference type="InterPro" id="IPR006093">
    <property type="entry name" value="Oxy_OxRdtase_FAD_BS"/>
</dbReference>
<proteinExistence type="inferred from homology"/>